<dbReference type="FunFam" id="3.30.160.60:FF:000458">
    <property type="entry name" value="pH-response transcription factor pacC/RIM101"/>
    <property type="match status" value="1"/>
</dbReference>
<comment type="subcellular location">
    <subcellularLocation>
        <location evidence="1">Nucleus</location>
    </subcellularLocation>
</comment>
<evidence type="ECO:0000256" key="11">
    <source>
        <dbReference type="ARBA" id="ARBA00059033"/>
    </source>
</evidence>
<feature type="compositionally biased region" description="Basic and acidic residues" evidence="13">
    <location>
        <begin position="616"/>
        <end position="631"/>
    </location>
</feature>
<evidence type="ECO:0000313" key="16">
    <source>
        <dbReference type="Proteomes" id="UP000024533"/>
    </source>
</evidence>
<dbReference type="SUPFAM" id="SSF57667">
    <property type="entry name" value="beta-beta-alpha zinc fingers"/>
    <property type="match status" value="1"/>
</dbReference>
<evidence type="ECO:0000256" key="9">
    <source>
        <dbReference type="ARBA" id="ARBA00038089"/>
    </source>
</evidence>
<keyword evidence="7" id="KW-0010">Activator</keyword>
<comment type="caution">
    <text evidence="15">The sequence shown here is derived from an EMBL/GenBank/DDBJ whole genome shotgun (WGS) entry which is preliminary data.</text>
</comment>
<feature type="compositionally biased region" description="Low complexity" evidence="13">
    <location>
        <begin position="540"/>
        <end position="551"/>
    </location>
</feature>
<evidence type="ECO:0000256" key="3">
    <source>
        <dbReference type="ARBA" id="ARBA00022723"/>
    </source>
</evidence>
<dbReference type="PROSITE" id="PS00028">
    <property type="entry name" value="ZINC_FINGER_C2H2_1"/>
    <property type="match status" value="1"/>
</dbReference>
<keyword evidence="4" id="KW-0677">Repeat</keyword>
<reference evidence="15 16" key="1">
    <citation type="submission" date="2014-02" db="EMBL/GenBank/DDBJ databases">
        <title>The Genome Sequence of Trichophyton interdigitale MR816.</title>
        <authorList>
            <consortium name="The Broad Institute Genomics Platform"/>
            <person name="Cuomo C.A."/>
            <person name="White T.C."/>
            <person name="Graser Y."/>
            <person name="Martinez-Rossi N."/>
            <person name="Heitman J."/>
            <person name="Young S.K."/>
            <person name="Zeng Q."/>
            <person name="Gargeya S."/>
            <person name="Abouelleil A."/>
            <person name="Alvarado L."/>
            <person name="Chapman S.B."/>
            <person name="Gainer-Dewar J."/>
            <person name="Goldberg J."/>
            <person name="Griggs A."/>
            <person name="Gujja S."/>
            <person name="Hansen M."/>
            <person name="Howarth C."/>
            <person name="Imamovic A."/>
            <person name="Larimer J."/>
            <person name="Martinez D."/>
            <person name="Murphy C."/>
            <person name="Pearson M.D."/>
            <person name="Persinoti G."/>
            <person name="Poon T."/>
            <person name="Priest M."/>
            <person name="Roberts A.D."/>
            <person name="Saif S."/>
            <person name="Shea T.D."/>
            <person name="Sykes S.N."/>
            <person name="Wortman J."/>
            <person name="Nusbaum C."/>
            <person name="Birren B."/>
        </authorList>
    </citation>
    <scope>NUCLEOTIDE SEQUENCE [LARGE SCALE GENOMIC DNA]</scope>
    <source>
        <strain evidence="15 16">MR816</strain>
    </source>
</reference>
<comment type="function">
    <text evidence="11">Transcription factor that mediates regulation of both acid- and alkaline-expressed genes in response to ambient pH. At alkaline ambient pH, activates transcription of alkaline-expressed genes (including pacC itself) and represses transcription of acid-expressed genes.</text>
</comment>
<evidence type="ECO:0000256" key="4">
    <source>
        <dbReference type="ARBA" id="ARBA00022737"/>
    </source>
</evidence>
<evidence type="ECO:0000256" key="2">
    <source>
        <dbReference type="ARBA" id="ARBA00022491"/>
    </source>
</evidence>
<feature type="compositionally biased region" description="Basic and acidic residues" evidence="13">
    <location>
        <begin position="761"/>
        <end position="772"/>
    </location>
</feature>
<feature type="region of interest" description="Disordered" evidence="13">
    <location>
        <begin position="453"/>
        <end position="682"/>
    </location>
</feature>
<evidence type="ECO:0000256" key="13">
    <source>
        <dbReference type="SAM" id="MobiDB-lite"/>
    </source>
</evidence>
<dbReference type="GO" id="GO:0008270">
    <property type="term" value="F:zinc ion binding"/>
    <property type="evidence" value="ECO:0007669"/>
    <property type="project" value="UniProtKB-KW"/>
</dbReference>
<protein>
    <recommendedName>
        <fullName evidence="10">pH-response transcription factor pacC/RIM101</fullName>
    </recommendedName>
</protein>
<keyword evidence="2" id="KW-0678">Repressor</keyword>
<dbReference type="FunFam" id="3.30.160.60:FF:001875">
    <property type="entry name" value="pH-response transcription factor pacC/RIM101"/>
    <property type="match status" value="1"/>
</dbReference>
<name>A0A059IZW3_TRIIM</name>
<feature type="compositionally biased region" description="Low complexity" evidence="13">
    <location>
        <begin position="294"/>
        <end position="303"/>
    </location>
</feature>
<evidence type="ECO:0000256" key="7">
    <source>
        <dbReference type="ARBA" id="ARBA00023159"/>
    </source>
</evidence>
<evidence type="ECO:0000256" key="12">
    <source>
        <dbReference type="PROSITE-ProRule" id="PRU00042"/>
    </source>
</evidence>
<dbReference type="InterPro" id="IPR050806">
    <property type="entry name" value="pacC/RIM101"/>
</dbReference>
<keyword evidence="5 12" id="KW-0863">Zinc-finger</keyword>
<dbReference type="PROSITE" id="PS50157">
    <property type="entry name" value="ZINC_FINGER_C2H2_2"/>
    <property type="match status" value="2"/>
</dbReference>
<keyword evidence="8" id="KW-0539">Nucleus</keyword>
<comment type="similarity">
    <text evidence="9">Belongs to the pacC/RIM101 family.</text>
</comment>
<feature type="region of interest" description="Disordered" evidence="13">
    <location>
        <begin position="705"/>
        <end position="807"/>
    </location>
</feature>
<feature type="compositionally biased region" description="Low complexity" evidence="13">
    <location>
        <begin position="655"/>
        <end position="672"/>
    </location>
</feature>
<dbReference type="PANTHER" id="PTHR47257">
    <property type="entry name" value="PH-RESPONSE TRANSCRIPTION FACTOR PACC/RIM101"/>
    <property type="match status" value="1"/>
</dbReference>
<feature type="region of interest" description="Disordered" evidence="13">
    <location>
        <begin position="241"/>
        <end position="306"/>
    </location>
</feature>
<dbReference type="AlphaFoldDB" id="A0A059IZW3"/>
<proteinExistence type="inferred from homology"/>
<dbReference type="Gene3D" id="3.30.160.60">
    <property type="entry name" value="Classic Zinc Finger"/>
    <property type="match status" value="2"/>
</dbReference>
<dbReference type="HOGENOM" id="CLU_012842_1_0_1"/>
<feature type="domain" description="C2H2-type" evidence="14">
    <location>
        <begin position="184"/>
        <end position="213"/>
    </location>
</feature>
<feature type="compositionally biased region" description="Polar residues" evidence="13">
    <location>
        <begin position="560"/>
        <end position="588"/>
    </location>
</feature>
<evidence type="ECO:0000313" key="15">
    <source>
        <dbReference type="EMBL" id="KDB21064.1"/>
    </source>
</evidence>
<dbReference type="GO" id="GO:0045944">
    <property type="term" value="P:positive regulation of transcription by RNA polymerase II"/>
    <property type="evidence" value="ECO:0007669"/>
    <property type="project" value="TreeGrafter"/>
</dbReference>
<evidence type="ECO:0000256" key="6">
    <source>
        <dbReference type="ARBA" id="ARBA00022833"/>
    </source>
</evidence>
<dbReference type="SMART" id="SM00355">
    <property type="entry name" value="ZnF_C2H2"/>
    <property type="match status" value="3"/>
</dbReference>
<feature type="compositionally biased region" description="Acidic residues" evidence="13">
    <location>
        <begin position="707"/>
        <end position="719"/>
    </location>
</feature>
<sequence>MSSTQDQDHSALAQHQQQQHQHQHQPSQQQQQPQQQSQHQQQTAAGSQPEQTQVQAQAQQPRSQMQSASSLQQQQPQQQQQQQPQQQGQQQGQQAQQQQGQQQQPASQTVQSVPVQANLQHAAAAATAVAPPGVQQVAPNSPSAPGSLECQWQGCQELCPTPEALYEHVCERHVGRKSTNNLNLTCGWSNCRTTTVKRDHITSHIRVHVPLKPHKCDFCGKAFKRPQDLKKHVKTHADDSVLMRSPEPGAGQRQQPPAGMFGVGLGPDGKPAHFFEGSLGPVPQAYGHPPPQYYQPQHPQQQPNPSYGNVYYAVGHDAAHQASYESKKRGYDALNEFFGDLKRRQFDPTSYAAVGQRLLNLHGLPLPLTHAGAVPEYQPMPAMVGVGGGHGGYQSAGPIPTQSYHLPPMGNLRTKADLMNIDQFLEQMQSTVYESDENVAAAGVAQPGAHYVQGPLSYRTTNSPPTHHQSHHQHPHATATAAATTTAATTASMMSTSAAATPASSISAASRSPHASTPALTPPSSAQSYTSGRSPISLASSHGMSPSHHPSTAGMYPTLPATTGQDSLSSSGYPTTVSSAAPPSTLSSVFDDDRRRYTGGMLQRSRPDIDLSTPSIKRDDADATAGKDEPKLSSSVIDPALSRASVDMDEDAAPHRSPSSTPTPTATTAAAGPDDRQPAGEQQWVENVRLLQRLRDYVLERLNNGDYVDEDKQDDSDKEEDAKSDKASPESASASDAATGAGEYPSIKMHGMEAIAAAAVAHEEGRDDQMPRDDEDQENPSTPTARSTTTMLDAEEEAKQAGENLYPVLKMAVDDDGADTDGDEKMGQ</sequence>
<feature type="region of interest" description="Disordered" evidence="13">
    <location>
        <begin position="1"/>
        <end position="112"/>
    </location>
</feature>
<feature type="compositionally biased region" description="Low complexity" evidence="13">
    <location>
        <begin position="476"/>
        <end position="516"/>
    </location>
</feature>
<evidence type="ECO:0000256" key="10">
    <source>
        <dbReference type="ARBA" id="ARBA00039490"/>
    </source>
</evidence>
<evidence type="ECO:0000256" key="8">
    <source>
        <dbReference type="ARBA" id="ARBA00023242"/>
    </source>
</evidence>
<feature type="compositionally biased region" description="Polar residues" evidence="13">
    <location>
        <begin position="518"/>
        <end position="539"/>
    </location>
</feature>
<keyword evidence="6" id="KW-0862">Zinc</keyword>
<evidence type="ECO:0000259" key="14">
    <source>
        <dbReference type="PROSITE" id="PS50157"/>
    </source>
</evidence>
<dbReference type="GO" id="GO:0005634">
    <property type="term" value="C:nucleus"/>
    <property type="evidence" value="ECO:0007669"/>
    <property type="project" value="UniProtKB-SubCell"/>
</dbReference>
<feature type="compositionally biased region" description="Low complexity" evidence="13">
    <location>
        <begin position="14"/>
        <end position="112"/>
    </location>
</feature>
<gene>
    <name evidence="15" type="ORF">H109_06985</name>
</gene>
<feature type="compositionally biased region" description="Polar residues" evidence="13">
    <location>
        <begin position="779"/>
        <end position="791"/>
    </location>
</feature>
<dbReference type="OMA" id="QWGNCRT"/>
<dbReference type="STRING" id="1215338.A0A059IZW3"/>
<dbReference type="PANTHER" id="PTHR47257:SF1">
    <property type="entry name" value="PH-RESPONSE TRANSCRIPTION FACTOR PACC_RIM101"/>
    <property type="match status" value="1"/>
</dbReference>
<dbReference type="Proteomes" id="UP000024533">
    <property type="component" value="Unassembled WGS sequence"/>
</dbReference>
<keyword evidence="3" id="KW-0479">Metal-binding</keyword>
<dbReference type="InterPro" id="IPR036236">
    <property type="entry name" value="Znf_C2H2_sf"/>
</dbReference>
<dbReference type="OrthoDB" id="6155966at2759"/>
<dbReference type="InterPro" id="IPR013087">
    <property type="entry name" value="Znf_C2H2_type"/>
</dbReference>
<accession>A0A059IZW3</accession>
<keyword evidence="16" id="KW-1185">Reference proteome</keyword>
<feature type="domain" description="C2H2-type" evidence="14">
    <location>
        <begin position="214"/>
        <end position="241"/>
    </location>
</feature>
<evidence type="ECO:0000256" key="5">
    <source>
        <dbReference type="ARBA" id="ARBA00022771"/>
    </source>
</evidence>
<evidence type="ECO:0000256" key="1">
    <source>
        <dbReference type="ARBA" id="ARBA00004123"/>
    </source>
</evidence>
<organism evidence="15 16">
    <name type="scientific">Trichophyton interdigitale (strain MR816)</name>
    <dbReference type="NCBI Taxonomy" id="1215338"/>
    <lineage>
        <taxon>Eukaryota</taxon>
        <taxon>Fungi</taxon>
        <taxon>Dikarya</taxon>
        <taxon>Ascomycota</taxon>
        <taxon>Pezizomycotina</taxon>
        <taxon>Eurotiomycetes</taxon>
        <taxon>Eurotiomycetidae</taxon>
        <taxon>Onygenales</taxon>
        <taxon>Arthrodermataceae</taxon>
        <taxon>Trichophyton</taxon>
    </lineage>
</organism>
<feature type="compositionally biased region" description="Low complexity" evidence="13">
    <location>
        <begin position="729"/>
        <end position="738"/>
    </location>
</feature>
<dbReference type="EMBL" id="AOKY01000612">
    <property type="protein sequence ID" value="KDB21064.1"/>
    <property type="molecule type" value="Genomic_DNA"/>
</dbReference>